<accession>A0ABD2WAM9</accession>
<feature type="region of interest" description="Disordered" evidence="2">
    <location>
        <begin position="674"/>
        <end position="693"/>
    </location>
</feature>
<feature type="region of interest" description="Disordered" evidence="2">
    <location>
        <begin position="75"/>
        <end position="127"/>
    </location>
</feature>
<dbReference type="InterPro" id="IPR013103">
    <property type="entry name" value="RVT_2"/>
</dbReference>
<dbReference type="PANTHER" id="PTHR11439">
    <property type="entry name" value="GAG-POL-RELATED RETROTRANSPOSON"/>
    <property type="match status" value="1"/>
</dbReference>
<dbReference type="EMBL" id="JBJJXI010000122">
    <property type="protein sequence ID" value="KAL3389696.1"/>
    <property type="molecule type" value="Genomic_DNA"/>
</dbReference>
<dbReference type="PANTHER" id="PTHR11439:SF483">
    <property type="entry name" value="PEPTIDE SYNTHASE GLIP-LIKE, PUTATIVE (AFU_ORTHOLOGUE AFUA_3G12920)-RELATED"/>
    <property type="match status" value="1"/>
</dbReference>
<dbReference type="Gene3D" id="4.10.60.10">
    <property type="entry name" value="Zinc finger, CCHC-type"/>
    <property type="match status" value="1"/>
</dbReference>
<dbReference type="Proteomes" id="UP001627154">
    <property type="component" value="Unassembled WGS sequence"/>
</dbReference>
<reference evidence="4 5" key="1">
    <citation type="journal article" date="2024" name="bioRxiv">
        <title>A reference genome for Trichogramma kaykai: A tiny desert-dwelling parasitoid wasp with competing sex-ratio distorters.</title>
        <authorList>
            <person name="Culotta J."/>
            <person name="Lindsey A.R."/>
        </authorList>
    </citation>
    <scope>NUCLEOTIDE SEQUENCE [LARGE SCALE GENOMIC DNA]</scope>
    <source>
        <strain evidence="4 5">KSX58</strain>
    </source>
</reference>
<dbReference type="GO" id="GO:0008270">
    <property type="term" value="F:zinc ion binding"/>
    <property type="evidence" value="ECO:0007669"/>
    <property type="project" value="UniProtKB-KW"/>
</dbReference>
<evidence type="ECO:0000313" key="5">
    <source>
        <dbReference type="Proteomes" id="UP001627154"/>
    </source>
</evidence>
<dbReference type="SMART" id="SM00343">
    <property type="entry name" value="ZnF_C2HC"/>
    <property type="match status" value="2"/>
</dbReference>
<sequence length="733" mass="83666">MKTYLLQAEADRDANAPTHKARVAQAMQNTCFKCNEPGHMVRDCPNGYFCYLCKAQGDHVAANCPNNKRYVKTQSYYNNSRGRGKGRGEGRGRGGGKVGVGGRNAHRNHPYAKQQQQPNKTQKEKKGECLMTNANNDYSRYARTYCVKNKSDSGDCLEDFLMHIKNLSDSNERVCYIRADNGTEFTGGLLFETPLSRINEKKKSHIGELKRFGCLSYVRIPIADKKFSKKAITTYMVGHTPTGYLLWHPATNRFITSRHVQFNEKVVYKDRVKGVDTDNQADNIIEQLSFEPKEITFEVGEVENIEEQNVEENIEQQNIEDIEPETEKQVETVKPKKRKVMPAPRVLPERRAKKEKLMDPNFVYRAKVPIIRIDDVEVHANLAKTNEDPVKYKDALESSERASWIEAIEEELKSMKDNNVWTIIDKPQRNSNGEKLNLIDSKWVFKKKVNEQGESKYKARLVIRGFKDKNSYELKETYAPVSRLSTIRTALAVINKYDLDAVQLDVKTAFLNGELEDEIYMEIPDGLEIEGDKKTKVCKLQRTIYGLKTSPKIWNQRFTIETPMVTKPVRADNIAKLTIDELKEIDENGILDPKADYRGAIGSLMYLATVTRPDIAFAVNFLSRKQASPNERDWQEVKRIFRYLRGTTNVGLTYQGLQTSALKYNCSISAQASSKPTAKGSYSGDRVHRGPKPLQLLNQLPTTEKQKELGHLRFLDGDTSSDESMIFLFRETT</sequence>
<dbReference type="Pfam" id="PF07727">
    <property type="entry name" value="RVT_2"/>
    <property type="match status" value="1"/>
</dbReference>
<keyword evidence="5" id="KW-1185">Reference proteome</keyword>
<proteinExistence type="predicted"/>
<evidence type="ECO:0000256" key="2">
    <source>
        <dbReference type="SAM" id="MobiDB-lite"/>
    </source>
</evidence>
<dbReference type="Pfam" id="PF25597">
    <property type="entry name" value="SH3_retrovirus"/>
    <property type="match status" value="1"/>
</dbReference>
<feature type="domain" description="CCHC-type" evidence="3">
    <location>
        <begin position="31"/>
        <end position="46"/>
    </location>
</feature>
<keyword evidence="1" id="KW-0862">Zinc</keyword>
<organism evidence="4 5">
    <name type="scientific">Trichogramma kaykai</name>
    <dbReference type="NCBI Taxonomy" id="54128"/>
    <lineage>
        <taxon>Eukaryota</taxon>
        <taxon>Metazoa</taxon>
        <taxon>Ecdysozoa</taxon>
        <taxon>Arthropoda</taxon>
        <taxon>Hexapoda</taxon>
        <taxon>Insecta</taxon>
        <taxon>Pterygota</taxon>
        <taxon>Neoptera</taxon>
        <taxon>Endopterygota</taxon>
        <taxon>Hymenoptera</taxon>
        <taxon>Apocrita</taxon>
        <taxon>Proctotrupomorpha</taxon>
        <taxon>Chalcidoidea</taxon>
        <taxon>Trichogrammatidae</taxon>
        <taxon>Trichogramma</taxon>
    </lineage>
</organism>
<dbReference type="AlphaFoldDB" id="A0ABD2WAM9"/>
<keyword evidence="1" id="KW-0863">Zinc-finger</keyword>
<protein>
    <recommendedName>
        <fullName evidence="3">CCHC-type domain-containing protein</fullName>
    </recommendedName>
</protein>
<feature type="compositionally biased region" description="Gly residues" evidence="2">
    <location>
        <begin position="93"/>
        <end position="102"/>
    </location>
</feature>
<evidence type="ECO:0000256" key="1">
    <source>
        <dbReference type="PROSITE-ProRule" id="PRU00047"/>
    </source>
</evidence>
<dbReference type="PROSITE" id="PS50158">
    <property type="entry name" value="ZF_CCHC"/>
    <property type="match status" value="1"/>
</dbReference>
<comment type="caution">
    <text evidence="4">The sequence shown here is derived from an EMBL/GenBank/DDBJ whole genome shotgun (WGS) entry which is preliminary data.</text>
</comment>
<evidence type="ECO:0000313" key="4">
    <source>
        <dbReference type="EMBL" id="KAL3389696.1"/>
    </source>
</evidence>
<gene>
    <name evidence="4" type="ORF">TKK_015064</name>
</gene>
<name>A0ABD2WAM9_9HYME</name>
<dbReference type="Pfam" id="PF00098">
    <property type="entry name" value="zf-CCHC"/>
    <property type="match status" value="1"/>
</dbReference>
<evidence type="ECO:0000259" key="3">
    <source>
        <dbReference type="PROSITE" id="PS50158"/>
    </source>
</evidence>
<dbReference type="InterPro" id="IPR001878">
    <property type="entry name" value="Znf_CCHC"/>
</dbReference>
<keyword evidence="1" id="KW-0479">Metal-binding</keyword>
<dbReference type="SUPFAM" id="SSF57756">
    <property type="entry name" value="Retrovirus zinc finger-like domains"/>
    <property type="match status" value="1"/>
</dbReference>
<dbReference type="InterPro" id="IPR057670">
    <property type="entry name" value="SH3_retrovirus"/>
</dbReference>
<dbReference type="InterPro" id="IPR036875">
    <property type="entry name" value="Znf_CCHC_sf"/>
</dbReference>